<comment type="similarity">
    <text evidence="1">Belongs to the FMO family.</text>
</comment>
<dbReference type="SUPFAM" id="SSF51905">
    <property type="entry name" value="FAD/NAD(P)-binding domain"/>
    <property type="match status" value="2"/>
</dbReference>
<evidence type="ECO:0000256" key="5">
    <source>
        <dbReference type="ARBA" id="ARBA00023002"/>
    </source>
</evidence>
<keyword evidence="4" id="KW-0521">NADP</keyword>
<dbReference type="EMBL" id="KN846960">
    <property type="protein sequence ID" value="KIW65330.1"/>
    <property type="molecule type" value="Genomic_DNA"/>
</dbReference>
<evidence type="ECO:0000256" key="1">
    <source>
        <dbReference type="ARBA" id="ARBA00009183"/>
    </source>
</evidence>
<evidence type="ECO:0000256" key="2">
    <source>
        <dbReference type="ARBA" id="ARBA00022630"/>
    </source>
</evidence>
<dbReference type="Proteomes" id="UP000054266">
    <property type="component" value="Unassembled WGS sequence"/>
</dbReference>
<reference evidence="7 8" key="1">
    <citation type="submission" date="2015-01" db="EMBL/GenBank/DDBJ databases">
        <title>The Genome Sequence of Capronia semiimmersa CBS27337.</title>
        <authorList>
            <consortium name="The Broad Institute Genomics Platform"/>
            <person name="Cuomo C."/>
            <person name="de Hoog S."/>
            <person name="Gorbushina A."/>
            <person name="Stielow B."/>
            <person name="Teixiera M."/>
            <person name="Abouelleil A."/>
            <person name="Chapman S.B."/>
            <person name="Priest M."/>
            <person name="Young S.K."/>
            <person name="Wortman J."/>
            <person name="Nusbaum C."/>
            <person name="Birren B."/>
        </authorList>
    </citation>
    <scope>NUCLEOTIDE SEQUENCE [LARGE SCALE GENOMIC DNA]</scope>
    <source>
        <strain evidence="7 8">CBS 27337</strain>
    </source>
</reference>
<feature type="transmembrane region" description="Helical" evidence="6">
    <location>
        <begin position="477"/>
        <end position="500"/>
    </location>
</feature>
<sequence length="602" mass="67659">MKRVVIIGAGPCGLVALKELLQAGHEATLFERSGQLGGVFASATAYPNLHLTITNWAMAFSDFPDPTRLRYTTAQEYLYYLREYARHFDLERHITYHSEIRAATLEDDGIWSVEVQHLVGSEQSTVHVRADALIVATGSNQVPNTQPAGLSGFQGRLVHSSQYDETFKREVAEKKLRVLVVGGGESGADIAAELGDLSPNVTVWLRRPICVGPRYLVRDDEMQQVISNKTVDFPANSFLEAATTISHETLSRMALASTASAFFRNDQATYVTKNQRMCEALHRGKIEVLVTPCMSARGRMCTFQMPDGMSQQREFDVVVHCTGFRTEFPWIHLPGKDVLSSNPRSWFLHCFPENMGHCLFFVGYARPHQGGVPVMAEMLSRYIALLLRGERALPVDYAAQARRDAAAEREYYSLSPDLHTLVDYNAFLESVARRIGCEPRLPTSCVVLFNFHMVAVLLMALQCCISKLLPLGLRATLLLWAVSTMGFFILHDGLLIKWWFYPNWSVWYRQRGPNANPTLLDETLSRVNLWKSTAMTPGFVLLVLWSIPALYAQYLMSVLLFAPNSVLAAFGIRFPKAWGGLLRPKLFVLHGCPWRMSDLFLP</sequence>
<protein>
    <recommendedName>
        <fullName evidence="9">FAD/NAD(P)-binding domain-containing protein</fullName>
    </recommendedName>
</protein>
<dbReference type="GO" id="GO:0050661">
    <property type="term" value="F:NADP binding"/>
    <property type="evidence" value="ECO:0007669"/>
    <property type="project" value="InterPro"/>
</dbReference>
<dbReference type="InterPro" id="IPR050346">
    <property type="entry name" value="FMO-like"/>
</dbReference>
<evidence type="ECO:0000256" key="4">
    <source>
        <dbReference type="ARBA" id="ARBA00022857"/>
    </source>
</evidence>
<keyword evidence="6" id="KW-1133">Transmembrane helix</keyword>
<keyword evidence="8" id="KW-1185">Reference proteome</keyword>
<dbReference type="PRINTS" id="PR00370">
    <property type="entry name" value="FMOXYGENASE"/>
</dbReference>
<dbReference type="InterPro" id="IPR000960">
    <property type="entry name" value="Flavin_mOase"/>
</dbReference>
<name>A0A0D2FEM5_9EURO</name>
<evidence type="ECO:0000313" key="7">
    <source>
        <dbReference type="EMBL" id="KIW65330.1"/>
    </source>
</evidence>
<keyword evidence="2" id="KW-0285">Flavoprotein</keyword>
<dbReference type="Gene3D" id="3.50.50.60">
    <property type="entry name" value="FAD/NAD(P)-binding domain"/>
    <property type="match status" value="1"/>
</dbReference>
<evidence type="ECO:0000256" key="3">
    <source>
        <dbReference type="ARBA" id="ARBA00022827"/>
    </source>
</evidence>
<keyword evidence="6" id="KW-0472">Membrane</keyword>
<dbReference type="Pfam" id="PF00743">
    <property type="entry name" value="FMO-like"/>
    <property type="match status" value="1"/>
</dbReference>
<dbReference type="AlphaFoldDB" id="A0A0D2FEM5"/>
<proteinExistence type="inferred from homology"/>
<gene>
    <name evidence="7" type="ORF">PV04_07599</name>
</gene>
<dbReference type="GO" id="GO:0004499">
    <property type="term" value="F:N,N-dimethylaniline monooxygenase activity"/>
    <property type="evidence" value="ECO:0007669"/>
    <property type="project" value="InterPro"/>
</dbReference>
<dbReference type="InterPro" id="IPR020946">
    <property type="entry name" value="Flavin_mOase-like"/>
</dbReference>
<dbReference type="GO" id="GO:0050660">
    <property type="term" value="F:flavin adenine dinucleotide binding"/>
    <property type="evidence" value="ECO:0007669"/>
    <property type="project" value="InterPro"/>
</dbReference>
<keyword evidence="5" id="KW-0560">Oxidoreductase</keyword>
<evidence type="ECO:0000256" key="6">
    <source>
        <dbReference type="SAM" id="Phobius"/>
    </source>
</evidence>
<organism evidence="7 8">
    <name type="scientific">Phialophora macrospora</name>
    <dbReference type="NCBI Taxonomy" id="1851006"/>
    <lineage>
        <taxon>Eukaryota</taxon>
        <taxon>Fungi</taxon>
        <taxon>Dikarya</taxon>
        <taxon>Ascomycota</taxon>
        <taxon>Pezizomycotina</taxon>
        <taxon>Eurotiomycetes</taxon>
        <taxon>Chaetothyriomycetidae</taxon>
        <taxon>Chaetothyriales</taxon>
        <taxon>Herpotrichiellaceae</taxon>
        <taxon>Phialophora</taxon>
    </lineage>
</organism>
<dbReference type="InterPro" id="IPR036188">
    <property type="entry name" value="FAD/NAD-bd_sf"/>
</dbReference>
<keyword evidence="3" id="KW-0274">FAD</keyword>
<evidence type="ECO:0000313" key="8">
    <source>
        <dbReference type="Proteomes" id="UP000054266"/>
    </source>
</evidence>
<dbReference type="PANTHER" id="PTHR23023">
    <property type="entry name" value="DIMETHYLANILINE MONOOXYGENASE"/>
    <property type="match status" value="1"/>
</dbReference>
<keyword evidence="6" id="KW-0812">Transmembrane</keyword>
<dbReference type="HOGENOM" id="CLU_453400_0_0_1"/>
<accession>A0A0D2FEM5</accession>
<evidence type="ECO:0008006" key="9">
    <source>
        <dbReference type="Google" id="ProtNLM"/>
    </source>
</evidence>